<dbReference type="EMBL" id="VZTY01006346">
    <property type="protein sequence ID" value="NXU49302.1"/>
    <property type="molecule type" value="Genomic_DNA"/>
</dbReference>
<dbReference type="AlphaFoldDB" id="A0A7L3L660"/>
<dbReference type="OrthoDB" id="8522252at2759"/>
<protein>
    <submittedName>
        <fullName evidence="3">CCD71 protein</fullName>
    </submittedName>
</protein>
<dbReference type="InterPro" id="IPR026695">
    <property type="entry name" value="Ccdc71/71L"/>
</dbReference>
<evidence type="ECO:0000256" key="1">
    <source>
        <dbReference type="ARBA" id="ARBA00022553"/>
    </source>
</evidence>
<reference evidence="3 4" key="1">
    <citation type="submission" date="2019-09" db="EMBL/GenBank/DDBJ databases">
        <title>Bird 10,000 Genomes (B10K) Project - Family phase.</title>
        <authorList>
            <person name="Zhang G."/>
        </authorList>
    </citation>
    <scope>NUCLEOTIDE SEQUENCE [LARGE SCALE GENOMIC DNA]</scope>
    <source>
        <strain evidence="3">B10K-DU-029-46</strain>
    </source>
</reference>
<feature type="non-terminal residue" evidence="3">
    <location>
        <position position="396"/>
    </location>
</feature>
<name>A0A7L3L660_9CHAR</name>
<comment type="caution">
    <text evidence="3">The sequence shown here is derived from an EMBL/GenBank/DDBJ whole genome shotgun (WGS) entry which is preliminary data.</text>
</comment>
<accession>A0A7L3L660</accession>
<feature type="non-terminal residue" evidence="3">
    <location>
        <position position="1"/>
    </location>
</feature>
<keyword evidence="1" id="KW-0597">Phosphoprotein</keyword>
<gene>
    <name evidence="3" type="primary">Ccdc71</name>
    <name evidence="3" type="ORF">TURVEL_R04296</name>
</gene>
<proteinExistence type="predicted"/>
<dbReference type="PANTHER" id="PTHR14484:SF0">
    <property type="entry name" value="COILED-COIL DOMAIN-CONTAINING PROTEIN 71"/>
    <property type="match status" value="1"/>
</dbReference>
<sequence length="396" mass="42626">MNIAVNNVEEKAVHSWSRISSAGQKVLEEALRVFNPMSKDLSDTETQLVAFIQSLKEEGYQPTILRSKDVYGYSSCTADTPSQTESILHNCPSAADSTKSPAKNTPALAKVSASATSVSVNSSRVSTQPVSKGNSTNLLLSSLKQTRSGTSKATRMGFSAGTYPDVYPAMKLSVVLEALVPLKTTTSCLESKYTQGHLGISHSDLKLLKASNLPRQFSPGKSTKAVEGKGYKRLMKKAPDPAALALNLLKGPKGGVLQESNACKASGILNGRVTGSSSQGCTTAPQSKTLGIKVKEALVGRKEWKDSSTYRASVGQKKRRATEAREAPQRKKANTIPVRNKSRRPQSTLNLLKFQTIKVGNSSSDDEVRRRAQKILRVNLSPVIRIQPLSCSHSVP</sequence>
<dbReference type="Pfam" id="PF15374">
    <property type="entry name" value="CCDC71L"/>
    <property type="match status" value="1"/>
</dbReference>
<evidence type="ECO:0000313" key="3">
    <source>
        <dbReference type="EMBL" id="NXU49302.1"/>
    </source>
</evidence>
<dbReference type="Proteomes" id="UP000582182">
    <property type="component" value="Unassembled WGS sequence"/>
</dbReference>
<keyword evidence="4" id="KW-1185">Reference proteome</keyword>
<organism evidence="3 4">
    <name type="scientific">Turnix velox</name>
    <name type="common">Little buttonquail</name>
    <dbReference type="NCBI Taxonomy" id="2529409"/>
    <lineage>
        <taxon>Eukaryota</taxon>
        <taxon>Metazoa</taxon>
        <taxon>Chordata</taxon>
        <taxon>Craniata</taxon>
        <taxon>Vertebrata</taxon>
        <taxon>Euteleostomi</taxon>
        <taxon>Archelosauria</taxon>
        <taxon>Archosauria</taxon>
        <taxon>Dinosauria</taxon>
        <taxon>Saurischia</taxon>
        <taxon>Theropoda</taxon>
        <taxon>Coelurosauria</taxon>
        <taxon>Aves</taxon>
        <taxon>Neognathae</taxon>
        <taxon>Neoaves</taxon>
        <taxon>Charadriiformes</taxon>
        <taxon>Turnicidae</taxon>
        <taxon>Turnix</taxon>
    </lineage>
</organism>
<evidence type="ECO:0000256" key="2">
    <source>
        <dbReference type="SAM" id="MobiDB-lite"/>
    </source>
</evidence>
<feature type="region of interest" description="Disordered" evidence="2">
    <location>
        <begin position="309"/>
        <end position="345"/>
    </location>
</feature>
<evidence type="ECO:0000313" key="4">
    <source>
        <dbReference type="Proteomes" id="UP000582182"/>
    </source>
</evidence>
<dbReference type="PANTHER" id="PTHR14484">
    <property type="entry name" value="COILED-COIL DOMAIN-CONTAINING PROTEIN 71"/>
    <property type="match status" value="1"/>
</dbReference>